<dbReference type="AlphaFoldDB" id="A0A7W5AH64"/>
<reference evidence="4 5" key="1">
    <citation type="submission" date="2020-08" db="EMBL/GenBank/DDBJ databases">
        <title>Genomic Encyclopedia of Type Strains, Phase III (KMG-III): the genomes of soil and plant-associated and newly described type strains.</title>
        <authorList>
            <person name="Whitman W."/>
        </authorList>
    </citation>
    <scope>NUCLEOTIDE SEQUENCE [LARGE SCALE GENOMIC DNA]</scope>
    <source>
        <strain evidence="4 5">CECT 3287</strain>
    </source>
</reference>
<proteinExistence type="inferred from homology"/>
<dbReference type="PANTHER" id="PTHR22946:SF9">
    <property type="entry name" value="POLYKETIDE TRANSFERASE AF380"/>
    <property type="match status" value="1"/>
</dbReference>
<comment type="caution">
    <text evidence="4">The sequence shown here is derived from an EMBL/GenBank/DDBJ whole genome shotgun (WGS) entry which is preliminary data.</text>
</comment>
<dbReference type="RefSeq" id="WP_183220960.1">
    <property type="nucleotide sequence ID" value="NZ_BMPW01000005.1"/>
</dbReference>
<organism evidence="4 5">
    <name type="scientific">Actinoplanes campanulatus</name>
    <dbReference type="NCBI Taxonomy" id="113559"/>
    <lineage>
        <taxon>Bacteria</taxon>
        <taxon>Bacillati</taxon>
        <taxon>Actinomycetota</taxon>
        <taxon>Actinomycetes</taxon>
        <taxon>Micromonosporales</taxon>
        <taxon>Micromonosporaceae</taxon>
        <taxon>Actinoplanes</taxon>
    </lineage>
</organism>
<dbReference type="GO" id="GO:0052689">
    <property type="term" value="F:carboxylic ester hydrolase activity"/>
    <property type="evidence" value="ECO:0007669"/>
    <property type="project" value="UniProtKB-ARBA"/>
</dbReference>
<evidence type="ECO:0000256" key="2">
    <source>
        <dbReference type="ARBA" id="ARBA00022801"/>
    </source>
</evidence>
<evidence type="ECO:0000259" key="3">
    <source>
        <dbReference type="Pfam" id="PF12146"/>
    </source>
</evidence>
<protein>
    <recommendedName>
        <fullName evidence="3">Serine aminopeptidase S33 domain-containing protein</fullName>
    </recommendedName>
</protein>
<dbReference type="InterPro" id="IPR029058">
    <property type="entry name" value="AB_hydrolase_fold"/>
</dbReference>
<evidence type="ECO:0000313" key="5">
    <source>
        <dbReference type="Proteomes" id="UP000590749"/>
    </source>
</evidence>
<comment type="similarity">
    <text evidence="1">Belongs to the AB hydrolase superfamily.</text>
</comment>
<dbReference type="Proteomes" id="UP000590749">
    <property type="component" value="Unassembled WGS sequence"/>
</dbReference>
<dbReference type="Pfam" id="PF12146">
    <property type="entry name" value="Hydrolase_4"/>
    <property type="match status" value="1"/>
</dbReference>
<evidence type="ECO:0000313" key="4">
    <source>
        <dbReference type="EMBL" id="MBB3095884.1"/>
    </source>
</evidence>
<dbReference type="InterPro" id="IPR022742">
    <property type="entry name" value="Hydrolase_4"/>
</dbReference>
<dbReference type="InterPro" id="IPR050261">
    <property type="entry name" value="FrsA_esterase"/>
</dbReference>
<dbReference type="PANTHER" id="PTHR22946">
    <property type="entry name" value="DIENELACTONE HYDROLASE DOMAIN-CONTAINING PROTEIN-RELATED"/>
    <property type="match status" value="1"/>
</dbReference>
<evidence type="ECO:0000256" key="1">
    <source>
        <dbReference type="ARBA" id="ARBA00008645"/>
    </source>
</evidence>
<sequence>MGKFTEVDVSFASDRDRLSGRLYRPVVPQPAPCVVLCNGFGSTMDRLFPWAEVFAAAGLAALVFDYGSFGRSGGEPRQIVDVGRQLAEIRAAVAWARADDGVDADRVMLWGNSLGGAHAITTAADDPRITAVVAQIPFNGFPRRVEGRSTGQALRLMTVVMWDTLRGRLGLSPRYVPLIGAPGEVAITNAAEAEEHVNTLPPGTLWRNRVAPRGILSMMRYHPDEAAARLAVPLLVCTAVADAQTPVELCRRLADRAPRGTLKLYAGTHFSFYSDARTREAVAADQIAFLHDLPASSGGRRGHRRTGGD</sequence>
<dbReference type="EMBL" id="JACHXF010000007">
    <property type="protein sequence ID" value="MBB3095884.1"/>
    <property type="molecule type" value="Genomic_DNA"/>
</dbReference>
<accession>A0A7W5AH64</accession>
<keyword evidence="2" id="KW-0378">Hydrolase</keyword>
<dbReference type="SUPFAM" id="SSF53474">
    <property type="entry name" value="alpha/beta-Hydrolases"/>
    <property type="match status" value="1"/>
</dbReference>
<name>A0A7W5AH64_9ACTN</name>
<keyword evidence="5" id="KW-1185">Reference proteome</keyword>
<gene>
    <name evidence="4" type="ORF">FHR83_003554</name>
</gene>
<feature type="domain" description="Serine aminopeptidase S33" evidence="3">
    <location>
        <begin position="29"/>
        <end position="267"/>
    </location>
</feature>
<dbReference type="Gene3D" id="3.40.50.1820">
    <property type="entry name" value="alpha/beta hydrolase"/>
    <property type="match status" value="1"/>
</dbReference>